<feature type="region of interest" description="Disordered" evidence="1">
    <location>
        <begin position="1"/>
        <end position="46"/>
    </location>
</feature>
<keyword evidence="3" id="KW-1185">Reference proteome</keyword>
<proteinExistence type="predicted"/>
<comment type="caution">
    <text evidence="2">The sequence shown here is derived from an EMBL/GenBank/DDBJ whole genome shotgun (WGS) entry which is preliminary data.</text>
</comment>
<evidence type="ECO:0000313" key="3">
    <source>
        <dbReference type="Proteomes" id="UP001050808"/>
    </source>
</evidence>
<dbReference type="EMBL" id="BNDY01000017">
    <property type="protein sequence ID" value="GHI40258.1"/>
    <property type="molecule type" value="Genomic_DNA"/>
</dbReference>
<name>A0ABQ3QSN0_9ACTN</name>
<evidence type="ECO:0000313" key="2">
    <source>
        <dbReference type="EMBL" id="GHI40258.1"/>
    </source>
</evidence>
<evidence type="ECO:0000256" key="1">
    <source>
        <dbReference type="SAM" id="MobiDB-lite"/>
    </source>
</evidence>
<protein>
    <submittedName>
        <fullName evidence="2">Uncharacterized protein</fullName>
    </submittedName>
</protein>
<sequence>MKPTITKASRAVAENPDKDAATKASASEEIRQNHREYAEQQHRQSR</sequence>
<accession>A0ABQ3QSN0</accession>
<feature type="compositionally biased region" description="Basic and acidic residues" evidence="1">
    <location>
        <begin position="15"/>
        <end position="46"/>
    </location>
</feature>
<dbReference type="RefSeq" id="WP_189968083.1">
    <property type="nucleotide sequence ID" value="NZ_BMUA01000021.1"/>
</dbReference>
<gene>
    <name evidence="2" type="ORF">Sviol_46660</name>
</gene>
<reference evidence="2" key="1">
    <citation type="submission" date="2024-05" db="EMBL/GenBank/DDBJ databases">
        <title>Whole genome shotgun sequence of Streptomyces violascens NBRC 12920.</title>
        <authorList>
            <person name="Komaki H."/>
            <person name="Tamura T."/>
        </authorList>
    </citation>
    <scope>NUCLEOTIDE SEQUENCE</scope>
    <source>
        <strain evidence="2">NBRC 12920</strain>
    </source>
</reference>
<dbReference type="Proteomes" id="UP001050808">
    <property type="component" value="Unassembled WGS sequence"/>
</dbReference>
<organism evidence="2 3">
    <name type="scientific">Streptomyces violascens</name>
    <dbReference type="NCBI Taxonomy" id="67381"/>
    <lineage>
        <taxon>Bacteria</taxon>
        <taxon>Bacillati</taxon>
        <taxon>Actinomycetota</taxon>
        <taxon>Actinomycetes</taxon>
        <taxon>Kitasatosporales</taxon>
        <taxon>Streptomycetaceae</taxon>
        <taxon>Streptomyces</taxon>
    </lineage>
</organism>